<evidence type="ECO:0000313" key="2">
    <source>
        <dbReference type="EMBL" id="ELU14610.1"/>
    </source>
</evidence>
<protein>
    <submittedName>
        <fullName evidence="2 3">Uncharacterized protein</fullName>
    </submittedName>
</protein>
<proteinExistence type="predicted"/>
<reference evidence="4" key="1">
    <citation type="submission" date="2012-12" db="EMBL/GenBank/DDBJ databases">
        <authorList>
            <person name="Hellsten U."/>
            <person name="Grimwood J."/>
            <person name="Chapman J.A."/>
            <person name="Shapiro H."/>
            <person name="Aerts A."/>
            <person name="Otillar R.P."/>
            <person name="Terry A.Y."/>
            <person name="Boore J.L."/>
            <person name="Simakov O."/>
            <person name="Marletaz F."/>
            <person name="Cho S.-J."/>
            <person name="Edsinger-Gonzales E."/>
            <person name="Havlak P."/>
            <person name="Kuo D.-H."/>
            <person name="Larsson T."/>
            <person name="Lv J."/>
            <person name="Arendt D."/>
            <person name="Savage R."/>
            <person name="Osoegawa K."/>
            <person name="de Jong P."/>
            <person name="Lindberg D.R."/>
            <person name="Seaver E.C."/>
            <person name="Weisblat D.A."/>
            <person name="Putnam N.H."/>
            <person name="Grigoriev I.V."/>
            <person name="Rokhsar D.S."/>
        </authorList>
    </citation>
    <scope>NUCLEOTIDE SEQUENCE</scope>
    <source>
        <strain evidence="4">I ESC-2004</strain>
    </source>
</reference>
<keyword evidence="1" id="KW-1133">Transmembrane helix</keyword>
<feature type="transmembrane region" description="Helical" evidence="1">
    <location>
        <begin position="12"/>
        <end position="28"/>
    </location>
</feature>
<dbReference type="EnsemblMetazoa" id="CapteT211046">
    <property type="protein sequence ID" value="CapteP211046"/>
    <property type="gene ID" value="CapteG211046"/>
</dbReference>
<reference evidence="3" key="3">
    <citation type="submission" date="2015-06" db="UniProtKB">
        <authorList>
            <consortium name="EnsemblMetazoa"/>
        </authorList>
    </citation>
    <scope>IDENTIFICATION</scope>
</reference>
<gene>
    <name evidence="2" type="ORF">CAPTEDRAFT_211046</name>
</gene>
<keyword evidence="1" id="KW-0472">Membrane</keyword>
<evidence type="ECO:0000313" key="4">
    <source>
        <dbReference type="Proteomes" id="UP000014760"/>
    </source>
</evidence>
<name>R7VG02_CAPTE</name>
<accession>R7VG02</accession>
<keyword evidence="1" id="KW-0812">Transmembrane</keyword>
<evidence type="ECO:0000313" key="3">
    <source>
        <dbReference type="EnsemblMetazoa" id="CapteP211046"/>
    </source>
</evidence>
<organism evidence="2">
    <name type="scientific">Capitella teleta</name>
    <name type="common">Polychaete worm</name>
    <dbReference type="NCBI Taxonomy" id="283909"/>
    <lineage>
        <taxon>Eukaryota</taxon>
        <taxon>Metazoa</taxon>
        <taxon>Spiralia</taxon>
        <taxon>Lophotrochozoa</taxon>
        <taxon>Annelida</taxon>
        <taxon>Polychaeta</taxon>
        <taxon>Sedentaria</taxon>
        <taxon>Scolecida</taxon>
        <taxon>Capitellidae</taxon>
        <taxon>Capitella</taxon>
    </lineage>
</organism>
<dbReference type="Proteomes" id="UP000014760">
    <property type="component" value="Unassembled WGS sequence"/>
</dbReference>
<dbReference type="EMBL" id="AMQN01000703">
    <property type="status" value="NOT_ANNOTATED_CDS"/>
    <property type="molecule type" value="Genomic_DNA"/>
</dbReference>
<keyword evidence="4" id="KW-1185">Reference proteome</keyword>
<reference evidence="2 4" key="2">
    <citation type="journal article" date="2013" name="Nature">
        <title>Insights into bilaterian evolution from three spiralian genomes.</title>
        <authorList>
            <person name="Simakov O."/>
            <person name="Marletaz F."/>
            <person name="Cho S.J."/>
            <person name="Edsinger-Gonzales E."/>
            <person name="Havlak P."/>
            <person name="Hellsten U."/>
            <person name="Kuo D.H."/>
            <person name="Larsson T."/>
            <person name="Lv J."/>
            <person name="Arendt D."/>
            <person name="Savage R."/>
            <person name="Osoegawa K."/>
            <person name="de Jong P."/>
            <person name="Grimwood J."/>
            <person name="Chapman J.A."/>
            <person name="Shapiro H."/>
            <person name="Aerts A."/>
            <person name="Otillar R.P."/>
            <person name="Terry A.Y."/>
            <person name="Boore J.L."/>
            <person name="Grigoriev I.V."/>
            <person name="Lindberg D.R."/>
            <person name="Seaver E.C."/>
            <person name="Weisblat D.A."/>
            <person name="Putnam N.H."/>
            <person name="Rokhsar D.S."/>
        </authorList>
    </citation>
    <scope>NUCLEOTIDE SEQUENCE</scope>
    <source>
        <strain evidence="2 4">I ESC-2004</strain>
    </source>
</reference>
<dbReference type="EMBL" id="KB294417">
    <property type="protein sequence ID" value="ELU14610.1"/>
    <property type="molecule type" value="Genomic_DNA"/>
</dbReference>
<feature type="transmembrane region" description="Helical" evidence="1">
    <location>
        <begin position="48"/>
        <end position="70"/>
    </location>
</feature>
<dbReference type="AlphaFoldDB" id="R7VG02"/>
<dbReference type="HOGENOM" id="CLU_2212407_0_0_1"/>
<evidence type="ECO:0000256" key="1">
    <source>
        <dbReference type="SAM" id="Phobius"/>
    </source>
</evidence>
<sequence length="107" mass="12130">MEPWRLGGGPRMFWIFWILVILVAMQNVKPLEVKGQTPPYHIAVDGPYLLLKWCCPILSYLFASPGVIIVKRLDQVLIKALAALEGVLLRLQMSVELEDSSHFTNPQ</sequence>